<accession>S3BVG5</accession>
<sequence>MAGFNPFTKGRKAVMLWGGLKTYLRNARGKFFRHNENSERWVLDARVFRSSFEDYTDDEDSHHRDSEDEYEGEGGDVPEAPETNPRSIIPPHGQRRRDHASIERRRDRDYRYDVSPDASPQNQNRRVGRRREGPGPDHNPAFNRATNRRLLQAQQAVRDWRNERRHLYNAEGSPLNARGSGSSVLANFGENSNSRGLLGERMDERMKRREEGRDQFVTDITTQPPPKFDLGPVAARSSVTPLSKDDPFGEEATW</sequence>
<keyword evidence="3" id="KW-1185">Reference proteome</keyword>
<evidence type="ECO:0000313" key="3">
    <source>
        <dbReference type="Proteomes" id="UP000016923"/>
    </source>
</evidence>
<dbReference type="AlphaFoldDB" id="S3BVG5"/>
<name>S3BVG5_OPHP1</name>
<dbReference type="Proteomes" id="UP000016923">
    <property type="component" value="Unassembled WGS sequence"/>
</dbReference>
<gene>
    <name evidence="2" type="ORF">F503_03609</name>
</gene>
<feature type="region of interest" description="Disordered" evidence="1">
    <location>
        <begin position="214"/>
        <end position="254"/>
    </location>
</feature>
<organism evidence="2 3">
    <name type="scientific">Ophiostoma piceae (strain UAMH 11346)</name>
    <name type="common">Sap stain fungus</name>
    <dbReference type="NCBI Taxonomy" id="1262450"/>
    <lineage>
        <taxon>Eukaryota</taxon>
        <taxon>Fungi</taxon>
        <taxon>Dikarya</taxon>
        <taxon>Ascomycota</taxon>
        <taxon>Pezizomycotina</taxon>
        <taxon>Sordariomycetes</taxon>
        <taxon>Sordariomycetidae</taxon>
        <taxon>Ophiostomatales</taxon>
        <taxon>Ophiostomataceae</taxon>
        <taxon>Ophiostoma</taxon>
    </lineage>
</organism>
<proteinExistence type="predicted"/>
<dbReference type="HOGENOM" id="CLU_1094578_0_0_1"/>
<evidence type="ECO:0000256" key="1">
    <source>
        <dbReference type="SAM" id="MobiDB-lite"/>
    </source>
</evidence>
<dbReference type="VEuPathDB" id="FungiDB:F503_03609"/>
<dbReference type="EMBL" id="KE148160">
    <property type="protein sequence ID" value="EPE04547.1"/>
    <property type="molecule type" value="Genomic_DNA"/>
</dbReference>
<feature type="compositionally biased region" description="Basic and acidic residues" evidence="1">
    <location>
        <begin position="99"/>
        <end position="114"/>
    </location>
</feature>
<reference evidence="2 3" key="1">
    <citation type="journal article" date="2013" name="BMC Genomics">
        <title>The genome and transcriptome of the pine saprophyte Ophiostoma piceae, and a comparison with the bark beetle-associated pine pathogen Grosmannia clavigera.</title>
        <authorList>
            <person name="Haridas S."/>
            <person name="Wang Y."/>
            <person name="Lim L."/>
            <person name="Massoumi Alamouti S."/>
            <person name="Jackman S."/>
            <person name="Docking R."/>
            <person name="Robertson G."/>
            <person name="Birol I."/>
            <person name="Bohlmann J."/>
            <person name="Breuil C."/>
        </authorList>
    </citation>
    <scope>NUCLEOTIDE SEQUENCE [LARGE SCALE GENOMIC DNA]</scope>
    <source>
        <strain evidence="2 3">UAMH 11346</strain>
    </source>
</reference>
<evidence type="ECO:0000313" key="2">
    <source>
        <dbReference type="EMBL" id="EPE04547.1"/>
    </source>
</evidence>
<protein>
    <submittedName>
        <fullName evidence="2">Uncharacterized protein</fullName>
    </submittedName>
</protein>
<feature type="compositionally biased region" description="Acidic residues" evidence="1">
    <location>
        <begin position="67"/>
        <end position="76"/>
    </location>
</feature>
<feature type="region of interest" description="Disordered" evidence="1">
    <location>
        <begin position="55"/>
        <end position="143"/>
    </location>
</feature>